<dbReference type="InterPro" id="IPR003439">
    <property type="entry name" value="ABC_transporter-like_ATP-bd"/>
</dbReference>
<accession>A0ABR7MAZ7</accession>
<dbReference type="Pfam" id="PF08402">
    <property type="entry name" value="TOBE_2"/>
    <property type="match status" value="1"/>
</dbReference>
<sequence>MNYLQVIGISKQENGRQILSGIHFEMAEGYKIAIAGETGSGKSTLLKTIGGLSQPDQGEVLLEGERVEGPLERLIPGHPKIAYLSQYFELRNNYRVEEILEIASKTEPENAARIFEICQVNHLLKRKTDRISGGERQRIAMARALVSSPRLLLLDEPFSNLDVIHKNLMKLVIRDIGEHLGVTCMLVSHDPVDTLSWADEILVMRDGVIVQRGTPENIYRRPVNEYVAGLFGKYNLVEPGIFGLPAEISGAEREGKKLFLRPEDILIVNGQGAVTIALVKRVSFLGTLFELELELAGHTLTAATPDRNISPGDSIALSLISDQPYYM</sequence>
<dbReference type="SUPFAM" id="SSF52540">
    <property type="entry name" value="P-loop containing nucleoside triphosphate hydrolases"/>
    <property type="match status" value="1"/>
</dbReference>
<evidence type="ECO:0000313" key="5">
    <source>
        <dbReference type="EMBL" id="MBC6492116.1"/>
    </source>
</evidence>
<protein>
    <submittedName>
        <fullName evidence="5">ABC transporter</fullName>
    </submittedName>
</protein>
<evidence type="ECO:0000256" key="2">
    <source>
        <dbReference type="ARBA" id="ARBA00022741"/>
    </source>
</evidence>
<keyword evidence="3" id="KW-0067">ATP-binding</keyword>
<dbReference type="InterPro" id="IPR050093">
    <property type="entry name" value="ABC_SmlMolc_Importer"/>
</dbReference>
<gene>
    <name evidence="5" type="ORF">BC349_13730</name>
</gene>
<evidence type="ECO:0000313" key="6">
    <source>
        <dbReference type="Proteomes" id="UP000765802"/>
    </source>
</evidence>
<dbReference type="PROSITE" id="PS50893">
    <property type="entry name" value="ABC_TRANSPORTER_2"/>
    <property type="match status" value="1"/>
</dbReference>
<proteinExistence type="predicted"/>
<dbReference type="PANTHER" id="PTHR42781">
    <property type="entry name" value="SPERMIDINE/PUTRESCINE IMPORT ATP-BINDING PROTEIN POTA"/>
    <property type="match status" value="1"/>
</dbReference>
<dbReference type="PANTHER" id="PTHR42781:SF4">
    <property type="entry name" value="SPERMIDINE_PUTRESCINE IMPORT ATP-BINDING PROTEIN POTA"/>
    <property type="match status" value="1"/>
</dbReference>
<dbReference type="Gene3D" id="3.40.50.300">
    <property type="entry name" value="P-loop containing nucleotide triphosphate hydrolases"/>
    <property type="match status" value="1"/>
</dbReference>
<dbReference type="EMBL" id="MBUA01000027">
    <property type="protein sequence ID" value="MBC6492116.1"/>
    <property type="molecule type" value="Genomic_DNA"/>
</dbReference>
<keyword evidence="1" id="KW-0813">Transport</keyword>
<evidence type="ECO:0000256" key="3">
    <source>
        <dbReference type="ARBA" id="ARBA00022840"/>
    </source>
</evidence>
<name>A0ABR7MAZ7_9BACT</name>
<evidence type="ECO:0000259" key="4">
    <source>
        <dbReference type="PROSITE" id="PS50893"/>
    </source>
</evidence>
<dbReference type="InterPro" id="IPR008995">
    <property type="entry name" value="Mo/tungstate-bd_C_term_dom"/>
</dbReference>
<dbReference type="InterPro" id="IPR017871">
    <property type="entry name" value="ABC_transporter-like_CS"/>
</dbReference>
<comment type="caution">
    <text evidence="5">The sequence shown here is derived from an EMBL/GenBank/DDBJ whole genome shotgun (WGS) entry which is preliminary data.</text>
</comment>
<evidence type="ECO:0000256" key="1">
    <source>
        <dbReference type="ARBA" id="ARBA00022448"/>
    </source>
</evidence>
<dbReference type="RefSeq" id="WP_187257438.1">
    <property type="nucleotide sequence ID" value="NZ_JBHULF010000006.1"/>
</dbReference>
<reference evidence="5 6" key="1">
    <citation type="submission" date="2016-07" db="EMBL/GenBank/DDBJ databases">
        <title>Genome analysis of Flavihumibacter stibioxidans YS-17.</title>
        <authorList>
            <person name="Shi K."/>
            <person name="Han Y."/>
            <person name="Wang G."/>
        </authorList>
    </citation>
    <scope>NUCLEOTIDE SEQUENCE [LARGE SCALE GENOMIC DNA]</scope>
    <source>
        <strain evidence="5 6">YS-17</strain>
    </source>
</reference>
<organism evidence="5 6">
    <name type="scientific">Flavihumibacter stibioxidans</name>
    <dbReference type="NCBI Taxonomy" id="1834163"/>
    <lineage>
        <taxon>Bacteria</taxon>
        <taxon>Pseudomonadati</taxon>
        <taxon>Bacteroidota</taxon>
        <taxon>Chitinophagia</taxon>
        <taxon>Chitinophagales</taxon>
        <taxon>Chitinophagaceae</taxon>
        <taxon>Flavihumibacter</taxon>
    </lineage>
</organism>
<dbReference type="InterPro" id="IPR027417">
    <property type="entry name" value="P-loop_NTPase"/>
</dbReference>
<dbReference type="InterPro" id="IPR003593">
    <property type="entry name" value="AAA+_ATPase"/>
</dbReference>
<dbReference type="SMART" id="SM00382">
    <property type="entry name" value="AAA"/>
    <property type="match status" value="1"/>
</dbReference>
<keyword evidence="6" id="KW-1185">Reference proteome</keyword>
<dbReference type="Pfam" id="PF00005">
    <property type="entry name" value="ABC_tran"/>
    <property type="match status" value="1"/>
</dbReference>
<feature type="domain" description="ABC transporter" evidence="4">
    <location>
        <begin position="4"/>
        <end position="231"/>
    </location>
</feature>
<dbReference type="InterPro" id="IPR013611">
    <property type="entry name" value="Transp-assoc_OB_typ2"/>
</dbReference>
<dbReference type="Proteomes" id="UP000765802">
    <property type="component" value="Unassembled WGS sequence"/>
</dbReference>
<keyword evidence="2" id="KW-0547">Nucleotide-binding</keyword>
<dbReference type="PROSITE" id="PS00211">
    <property type="entry name" value="ABC_TRANSPORTER_1"/>
    <property type="match status" value="1"/>
</dbReference>
<dbReference type="SUPFAM" id="SSF50331">
    <property type="entry name" value="MOP-like"/>
    <property type="match status" value="1"/>
</dbReference>